<evidence type="ECO:0000313" key="1">
    <source>
        <dbReference type="EnsemblMetazoa" id="ENSAATROPP008451"/>
    </source>
</evidence>
<organism evidence="1 2">
    <name type="scientific">Anopheles atroparvus</name>
    <name type="common">European mosquito</name>
    <dbReference type="NCBI Taxonomy" id="41427"/>
    <lineage>
        <taxon>Eukaryota</taxon>
        <taxon>Metazoa</taxon>
        <taxon>Ecdysozoa</taxon>
        <taxon>Arthropoda</taxon>
        <taxon>Hexapoda</taxon>
        <taxon>Insecta</taxon>
        <taxon>Pterygota</taxon>
        <taxon>Neoptera</taxon>
        <taxon>Endopterygota</taxon>
        <taxon>Diptera</taxon>
        <taxon>Nematocera</taxon>
        <taxon>Culicoidea</taxon>
        <taxon>Culicidae</taxon>
        <taxon>Anophelinae</taxon>
        <taxon>Anopheles</taxon>
    </lineage>
</organism>
<name>A0AAG5DB29_ANOAO</name>
<reference evidence="1" key="1">
    <citation type="submission" date="2024-04" db="UniProtKB">
        <authorList>
            <consortium name="EnsemblMetazoa"/>
        </authorList>
    </citation>
    <scope>IDENTIFICATION</scope>
    <source>
        <strain evidence="1">EBRO</strain>
    </source>
</reference>
<proteinExistence type="predicted"/>
<dbReference type="EnsemblMetazoa" id="ENSAATROPT009341">
    <property type="protein sequence ID" value="ENSAATROPP008451"/>
    <property type="gene ID" value="ENSAATROPG007608"/>
</dbReference>
<keyword evidence="2" id="KW-1185">Reference proteome</keyword>
<sequence length="111" mass="12545">MRFFLLFCFRDTTRTVRKHVAATAAAAVVTEEGYDAELNTRRCRTRRAAWHIKEGEDKAATSAHEAADQVPPEQLTNQMSTGDPWFNVFLVALWCALEYCAAHSNLITQIN</sequence>
<dbReference type="AlphaFoldDB" id="A0AAG5DB29"/>
<protein>
    <submittedName>
        <fullName evidence="1">Uncharacterized protein</fullName>
    </submittedName>
</protein>
<evidence type="ECO:0000313" key="2">
    <source>
        <dbReference type="Proteomes" id="UP000075880"/>
    </source>
</evidence>
<dbReference type="Proteomes" id="UP000075880">
    <property type="component" value="Unassembled WGS sequence"/>
</dbReference>
<accession>A0AAG5DB29</accession>